<reference evidence="1" key="1">
    <citation type="submission" date="2022-10" db="EMBL/GenBank/DDBJ databases">
        <title>Complete Genome of Trichothecium roseum strain YXFP-22015, a Plant Pathogen Isolated from Citrus.</title>
        <authorList>
            <person name="Wang Y."/>
            <person name="Zhu L."/>
        </authorList>
    </citation>
    <scope>NUCLEOTIDE SEQUENCE</scope>
    <source>
        <strain evidence="1">YXFP-22015</strain>
    </source>
</reference>
<gene>
    <name evidence="1" type="ORF">N3K66_008883</name>
</gene>
<evidence type="ECO:0000313" key="2">
    <source>
        <dbReference type="Proteomes" id="UP001163324"/>
    </source>
</evidence>
<dbReference type="Proteomes" id="UP001163324">
    <property type="component" value="Chromosome 9"/>
</dbReference>
<name>A0ACC0URG6_9HYPO</name>
<keyword evidence="2" id="KW-1185">Reference proteome</keyword>
<proteinExistence type="predicted"/>
<sequence length="173" mass="18196">MSTASRIAPLVRTTLRPSMQVLPCRSFSVSASRGEEWPQRTPMGAYYESIINKPSPYPFKEKPEEPPSSADPEVPPEAKKPAAVEEPSKPTKKKPGRRSSSNSKSAVKEESLKKAATAAAAASSPAPSKATSPPSPSPPPATAQEKARIVFGTRLAGPDDKSPPSHPSPTTAA</sequence>
<evidence type="ECO:0000313" key="1">
    <source>
        <dbReference type="EMBL" id="KAI9896711.1"/>
    </source>
</evidence>
<organism evidence="1 2">
    <name type="scientific">Trichothecium roseum</name>
    <dbReference type="NCBI Taxonomy" id="47278"/>
    <lineage>
        <taxon>Eukaryota</taxon>
        <taxon>Fungi</taxon>
        <taxon>Dikarya</taxon>
        <taxon>Ascomycota</taxon>
        <taxon>Pezizomycotina</taxon>
        <taxon>Sordariomycetes</taxon>
        <taxon>Hypocreomycetidae</taxon>
        <taxon>Hypocreales</taxon>
        <taxon>Hypocreales incertae sedis</taxon>
        <taxon>Trichothecium</taxon>
    </lineage>
</organism>
<accession>A0ACC0URG6</accession>
<comment type="caution">
    <text evidence="1">The sequence shown here is derived from an EMBL/GenBank/DDBJ whole genome shotgun (WGS) entry which is preliminary data.</text>
</comment>
<protein>
    <submittedName>
        <fullName evidence="1">Uncharacterized protein</fullName>
    </submittedName>
</protein>
<dbReference type="EMBL" id="CM047948">
    <property type="protein sequence ID" value="KAI9896711.1"/>
    <property type="molecule type" value="Genomic_DNA"/>
</dbReference>